<dbReference type="NCBIfam" id="NF009374">
    <property type="entry name" value="PRK12737.1"/>
    <property type="match status" value="1"/>
</dbReference>
<dbReference type="AlphaFoldDB" id="A0A9D1WTI7"/>
<dbReference type="SUPFAM" id="SSF51569">
    <property type="entry name" value="Aldolase"/>
    <property type="match status" value="1"/>
</dbReference>
<dbReference type="CDD" id="cd00947">
    <property type="entry name" value="TBP_aldolase_IIB"/>
    <property type="match status" value="1"/>
</dbReference>
<dbReference type="InterPro" id="IPR000771">
    <property type="entry name" value="FBA_II"/>
</dbReference>
<dbReference type="GO" id="GO:0009025">
    <property type="term" value="F:tagatose-bisphosphate aldolase activity"/>
    <property type="evidence" value="ECO:0007669"/>
    <property type="project" value="UniProtKB-EC"/>
</dbReference>
<dbReference type="PROSITE" id="PS00806">
    <property type="entry name" value="ALDOLASE_CLASS_II_2"/>
    <property type="match status" value="1"/>
</dbReference>
<dbReference type="Proteomes" id="UP000886721">
    <property type="component" value="Unassembled WGS sequence"/>
</dbReference>
<name>A0A9D1WTI7_9FIRM</name>
<accession>A0A9D1WTI7</accession>
<dbReference type="NCBIfam" id="TIGR00167">
    <property type="entry name" value="cbbA"/>
    <property type="match status" value="1"/>
</dbReference>
<evidence type="ECO:0000313" key="4">
    <source>
        <dbReference type="EMBL" id="HIX66571.1"/>
    </source>
</evidence>
<evidence type="ECO:0000313" key="5">
    <source>
        <dbReference type="Proteomes" id="UP000886721"/>
    </source>
</evidence>
<dbReference type="GO" id="GO:0005975">
    <property type="term" value="P:carbohydrate metabolic process"/>
    <property type="evidence" value="ECO:0007669"/>
    <property type="project" value="InterPro"/>
</dbReference>
<proteinExistence type="predicted"/>
<feature type="binding site" evidence="2">
    <location>
        <position position="180"/>
    </location>
    <ligand>
        <name>dihydroxyacetone phosphate</name>
        <dbReference type="ChEBI" id="CHEBI:57642"/>
    </ligand>
</feature>
<feature type="binding site" evidence="3">
    <location>
        <position position="134"/>
    </location>
    <ligand>
        <name>Zn(2+)</name>
        <dbReference type="ChEBI" id="CHEBI:29105"/>
        <label>2</label>
    </ligand>
</feature>
<protein>
    <submittedName>
        <fullName evidence="4">Tagatose-bisphosphate aldolase subunit GatY</fullName>
        <ecNumber evidence="4">4.1.2.40</ecNumber>
    </submittedName>
</protein>
<dbReference type="NCBIfam" id="NF006626">
    <property type="entry name" value="PRK09195.1"/>
    <property type="match status" value="1"/>
</dbReference>
<evidence type="ECO:0000256" key="2">
    <source>
        <dbReference type="PIRSR" id="PIRSR001359-2"/>
    </source>
</evidence>
<dbReference type="InterPro" id="IPR050246">
    <property type="entry name" value="Class_II_FBP_aldolase"/>
</dbReference>
<dbReference type="Gene3D" id="3.20.20.70">
    <property type="entry name" value="Aldolase class I"/>
    <property type="match status" value="1"/>
</dbReference>
<reference evidence="4" key="1">
    <citation type="journal article" date="2021" name="PeerJ">
        <title>Extensive microbial diversity within the chicken gut microbiome revealed by metagenomics and culture.</title>
        <authorList>
            <person name="Gilroy R."/>
            <person name="Ravi A."/>
            <person name="Getino M."/>
            <person name="Pursley I."/>
            <person name="Horton D.L."/>
            <person name="Alikhan N.F."/>
            <person name="Baker D."/>
            <person name="Gharbi K."/>
            <person name="Hall N."/>
            <person name="Watson M."/>
            <person name="Adriaenssens E.M."/>
            <person name="Foster-Nyarko E."/>
            <person name="Jarju S."/>
            <person name="Secka A."/>
            <person name="Antonio M."/>
            <person name="Oren A."/>
            <person name="Chaudhuri R.R."/>
            <person name="La Ragione R."/>
            <person name="Hildebrand F."/>
            <person name="Pallen M.J."/>
        </authorList>
    </citation>
    <scope>NUCLEOTIDE SEQUENCE</scope>
    <source>
        <strain evidence="4">CHK191-13928</strain>
    </source>
</reference>
<dbReference type="GO" id="GO:0008270">
    <property type="term" value="F:zinc ion binding"/>
    <property type="evidence" value="ECO:0007669"/>
    <property type="project" value="InterPro"/>
</dbReference>
<comment type="caution">
    <text evidence="4">The sequence shown here is derived from an EMBL/GenBank/DDBJ whole genome shotgun (WGS) entry which is preliminary data.</text>
</comment>
<comment type="cofactor">
    <cofactor evidence="3">
        <name>Zn(2+)</name>
        <dbReference type="ChEBI" id="CHEBI:29105"/>
    </cofactor>
    <text evidence="3">Binds 2 Zn(2+) ions per subunit. One is catalytic and the other provides a structural contribution.</text>
</comment>
<feature type="binding site" evidence="2">
    <location>
        <begin position="229"/>
        <end position="232"/>
    </location>
    <ligand>
        <name>dihydroxyacetone phosphate</name>
        <dbReference type="ChEBI" id="CHEBI:57642"/>
    </ligand>
</feature>
<dbReference type="PANTHER" id="PTHR30304:SF0">
    <property type="entry name" value="D-TAGATOSE-1,6-BISPHOSPHATE ALDOLASE SUBUNIT GATY-RELATED"/>
    <property type="match status" value="1"/>
</dbReference>
<dbReference type="PIRSF" id="PIRSF001359">
    <property type="entry name" value="F_bP_aldolase_II"/>
    <property type="match status" value="1"/>
</dbReference>
<dbReference type="EC" id="4.1.2.40" evidence="4"/>
<keyword evidence="4" id="KW-0456">Lyase</keyword>
<dbReference type="EMBL" id="DXEM01000001">
    <property type="protein sequence ID" value="HIX66571.1"/>
    <property type="molecule type" value="Genomic_DNA"/>
</dbReference>
<keyword evidence="3" id="KW-0862">Zinc</keyword>
<feature type="active site" description="Proton donor" evidence="1">
    <location>
        <position position="82"/>
    </location>
</feature>
<evidence type="ECO:0000256" key="1">
    <source>
        <dbReference type="PIRSR" id="PIRSR001359-1"/>
    </source>
</evidence>
<gene>
    <name evidence="4" type="primary">gatY</name>
    <name evidence="4" type="ORF">H9735_00420</name>
</gene>
<feature type="binding site" evidence="3">
    <location>
        <position position="207"/>
    </location>
    <ligand>
        <name>Zn(2+)</name>
        <dbReference type="ChEBI" id="CHEBI:29105"/>
        <label>1</label>
        <note>catalytic</note>
    </ligand>
</feature>
<keyword evidence="3" id="KW-0479">Metal-binding</keyword>
<feature type="binding site" evidence="2">
    <location>
        <begin position="208"/>
        <end position="210"/>
    </location>
    <ligand>
        <name>dihydroxyacetone phosphate</name>
        <dbReference type="ChEBI" id="CHEBI:57642"/>
    </ligand>
</feature>
<organism evidence="4 5">
    <name type="scientific">Candidatus Anaerostipes excrementavium</name>
    <dbReference type="NCBI Taxonomy" id="2838463"/>
    <lineage>
        <taxon>Bacteria</taxon>
        <taxon>Bacillati</taxon>
        <taxon>Bacillota</taxon>
        <taxon>Clostridia</taxon>
        <taxon>Lachnospirales</taxon>
        <taxon>Lachnospiraceae</taxon>
        <taxon>Anaerostipes</taxon>
    </lineage>
</organism>
<sequence>MPLVTTKQMLLDAQKGHYAVGAFNVENMEMVMAVVEAAEELKSPVIMQTTPSTVKYAGLDYFLANVKAAAQRASVPVAMHLDHGSSFELAMQAYRTGYTSIMIDGSHESFEGNIAVSKAVADACAPSGVPVEAELGKVGGKEDDLDGGDDNPYTDPAQAAEFVKRTGVTSLAVAIGTAHGVYKGEPKLDLDRLSEIREVVDIPLVLHGTSGVPDATVTECVKRGICKVNYATDLRIAFTKGVKEEFGENPDVIDPKKYNTKGKECVKEYVMSKMHVVDSVGKAK</sequence>
<dbReference type="PANTHER" id="PTHR30304">
    <property type="entry name" value="D-TAGATOSE-1,6-BISPHOSPHATE ALDOLASE"/>
    <property type="match status" value="1"/>
</dbReference>
<reference evidence="4" key="2">
    <citation type="submission" date="2021-04" db="EMBL/GenBank/DDBJ databases">
        <authorList>
            <person name="Gilroy R."/>
        </authorList>
    </citation>
    <scope>NUCLEOTIDE SEQUENCE</scope>
    <source>
        <strain evidence="4">CHK191-13928</strain>
    </source>
</reference>
<dbReference type="InterPro" id="IPR013785">
    <property type="entry name" value="Aldolase_TIM"/>
</dbReference>
<feature type="binding site" evidence="3">
    <location>
        <position position="104"/>
    </location>
    <ligand>
        <name>Zn(2+)</name>
        <dbReference type="ChEBI" id="CHEBI:29105"/>
        <label>2</label>
    </ligand>
</feature>
<feature type="binding site" evidence="3">
    <location>
        <position position="83"/>
    </location>
    <ligand>
        <name>Zn(2+)</name>
        <dbReference type="ChEBI" id="CHEBI:29105"/>
        <label>1</label>
        <note>catalytic</note>
    </ligand>
</feature>
<dbReference type="Pfam" id="PF01116">
    <property type="entry name" value="F_bP_aldolase"/>
    <property type="match status" value="1"/>
</dbReference>
<feature type="binding site" evidence="3">
    <location>
        <position position="179"/>
    </location>
    <ligand>
        <name>Zn(2+)</name>
        <dbReference type="ChEBI" id="CHEBI:29105"/>
        <label>1</label>
        <note>catalytic</note>
    </ligand>
</feature>
<evidence type="ECO:0000256" key="3">
    <source>
        <dbReference type="PIRSR" id="PIRSR001359-3"/>
    </source>
</evidence>